<evidence type="ECO:0000313" key="2">
    <source>
        <dbReference type="Proteomes" id="UP000675881"/>
    </source>
</evidence>
<protein>
    <submittedName>
        <fullName evidence="1">(salmon louse) hypothetical protein</fullName>
    </submittedName>
</protein>
<dbReference type="AlphaFoldDB" id="A0A7R8CPX1"/>
<dbReference type="EMBL" id="HG994582">
    <property type="protein sequence ID" value="CAF2887167.1"/>
    <property type="molecule type" value="Genomic_DNA"/>
</dbReference>
<proteinExistence type="predicted"/>
<keyword evidence="2" id="KW-1185">Reference proteome</keyword>
<accession>A0A7R8CPX1</accession>
<gene>
    <name evidence="1" type="ORF">LSAA_7517</name>
</gene>
<dbReference type="OrthoDB" id="10560327at2759"/>
<evidence type="ECO:0000313" key="1">
    <source>
        <dbReference type="EMBL" id="CAF2887167.1"/>
    </source>
</evidence>
<reference evidence="1" key="1">
    <citation type="submission" date="2021-02" db="EMBL/GenBank/DDBJ databases">
        <authorList>
            <person name="Bekaert M."/>
        </authorList>
    </citation>
    <scope>NUCLEOTIDE SEQUENCE</scope>
    <source>
        <strain evidence="1">IoA-00</strain>
    </source>
</reference>
<sequence length="178" mass="20363">MLRNGHGSHKQFGSNHYIIDLFQSNHQIIVPRQISSISAQSEENIPYKMNQLSKKELGLFFIITGLVILAKIDLVQGSQQALLNDPRFTNCMTNTGGPEDPNFVSILTKCYSIAGRPRFGKRSWNNQIFKHIRSREMDNPMNQQSSSSSQPMSLMEEIPAQFMYPLPYSRNTNDFTNY</sequence>
<organism evidence="1 2">
    <name type="scientific">Lepeophtheirus salmonis</name>
    <name type="common">Salmon louse</name>
    <name type="synonym">Caligus salmonis</name>
    <dbReference type="NCBI Taxonomy" id="72036"/>
    <lineage>
        <taxon>Eukaryota</taxon>
        <taxon>Metazoa</taxon>
        <taxon>Ecdysozoa</taxon>
        <taxon>Arthropoda</taxon>
        <taxon>Crustacea</taxon>
        <taxon>Multicrustacea</taxon>
        <taxon>Hexanauplia</taxon>
        <taxon>Copepoda</taxon>
        <taxon>Siphonostomatoida</taxon>
        <taxon>Caligidae</taxon>
        <taxon>Lepeophtheirus</taxon>
    </lineage>
</organism>
<dbReference type="Proteomes" id="UP000675881">
    <property type="component" value="Chromosome 3"/>
</dbReference>
<name>A0A7R8CPX1_LEPSM</name>